<reference evidence="1" key="1">
    <citation type="submission" date="2018-02" db="EMBL/GenBank/DDBJ databases">
        <title>Rhizophora mucronata_Transcriptome.</title>
        <authorList>
            <person name="Meera S.P."/>
            <person name="Sreeshan A."/>
            <person name="Augustine A."/>
        </authorList>
    </citation>
    <scope>NUCLEOTIDE SEQUENCE</scope>
    <source>
        <tissue evidence="1">Leaf</tissue>
    </source>
</reference>
<proteinExistence type="predicted"/>
<organism evidence="1">
    <name type="scientific">Rhizophora mucronata</name>
    <name type="common">Asiatic mangrove</name>
    <dbReference type="NCBI Taxonomy" id="61149"/>
    <lineage>
        <taxon>Eukaryota</taxon>
        <taxon>Viridiplantae</taxon>
        <taxon>Streptophyta</taxon>
        <taxon>Embryophyta</taxon>
        <taxon>Tracheophyta</taxon>
        <taxon>Spermatophyta</taxon>
        <taxon>Magnoliopsida</taxon>
        <taxon>eudicotyledons</taxon>
        <taxon>Gunneridae</taxon>
        <taxon>Pentapetalae</taxon>
        <taxon>rosids</taxon>
        <taxon>fabids</taxon>
        <taxon>Malpighiales</taxon>
        <taxon>Rhizophoraceae</taxon>
        <taxon>Rhizophora</taxon>
    </lineage>
</organism>
<protein>
    <submittedName>
        <fullName evidence="1">Uncharacterized protein</fullName>
    </submittedName>
</protein>
<name>A0A2P2N7N0_RHIMU</name>
<dbReference type="AlphaFoldDB" id="A0A2P2N7N0"/>
<dbReference type="EMBL" id="GGEC01058025">
    <property type="protein sequence ID" value="MBX38509.1"/>
    <property type="molecule type" value="Transcribed_RNA"/>
</dbReference>
<evidence type="ECO:0000313" key="1">
    <source>
        <dbReference type="EMBL" id="MBX38509.1"/>
    </source>
</evidence>
<accession>A0A2P2N7N0</accession>
<sequence>MVDQKTFCTIAMKYCTQQSRESRVV</sequence>